<feature type="signal peptide" evidence="3">
    <location>
        <begin position="1"/>
        <end position="21"/>
    </location>
</feature>
<accession>A0A316UWV6</accession>
<gene>
    <name evidence="4" type="ORF">BDZ90DRAFT_258690</name>
</gene>
<evidence type="ECO:0000256" key="2">
    <source>
        <dbReference type="SAM" id="Phobius"/>
    </source>
</evidence>
<keyword evidence="2" id="KW-0812">Transmembrane</keyword>
<dbReference type="Proteomes" id="UP000245884">
    <property type="component" value="Unassembled WGS sequence"/>
</dbReference>
<protein>
    <submittedName>
        <fullName evidence="4">Uncharacterized protein</fullName>
    </submittedName>
</protein>
<feature type="region of interest" description="Disordered" evidence="1">
    <location>
        <begin position="28"/>
        <end position="48"/>
    </location>
</feature>
<evidence type="ECO:0000313" key="4">
    <source>
        <dbReference type="EMBL" id="PWN29786.1"/>
    </source>
</evidence>
<proteinExistence type="predicted"/>
<dbReference type="AlphaFoldDB" id="A0A316UWV6"/>
<evidence type="ECO:0000256" key="3">
    <source>
        <dbReference type="SAM" id="SignalP"/>
    </source>
</evidence>
<evidence type="ECO:0000313" key="5">
    <source>
        <dbReference type="Proteomes" id="UP000245884"/>
    </source>
</evidence>
<feature type="transmembrane region" description="Helical" evidence="2">
    <location>
        <begin position="134"/>
        <end position="156"/>
    </location>
</feature>
<dbReference type="EMBL" id="KZ819663">
    <property type="protein sequence ID" value="PWN29786.1"/>
    <property type="molecule type" value="Genomic_DNA"/>
</dbReference>
<name>A0A316UWV6_9BASI</name>
<feature type="chain" id="PRO_5016452250" evidence="3">
    <location>
        <begin position="22"/>
        <end position="157"/>
    </location>
</feature>
<reference evidence="4 5" key="1">
    <citation type="journal article" date="2018" name="Mol. Biol. Evol.">
        <title>Broad Genomic Sampling Reveals a Smut Pathogenic Ancestry of the Fungal Clade Ustilaginomycotina.</title>
        <authorList>
            <person name="Kijpornyongpan T."/>
            <person name="Mondo S.J."/>
            <person name="Barry K."/>
            <person name="Sandor L."/>
            <person name="Lee J."/>
            <person name="Lipzen A."/>
            <person name="Pangilinan J."/>
            <person name="LaButti K."/>
            <person name="Hainaut M."/>
            <person name="Henrissat B."/>
            <person name="Grigoriev I.V."/>
            <person name="Spatafora J.W."/>
            <person name="Aime M.C."/>
        </authorList>
    </citation>
    <scope>NUCLEOTIDE SEQUENCE [LARGE SCALE GENOMIC DNA]</scope>
    <source>
        <strain evidence="4 5">MCA 5214</strain>
    </source>
</reference>
<keyword evidence="2" id="KW-0472">Membrane</keyword>
<evidence type="ECO:0000256" key="1">
    <source>
        <dbReference type="SAM" id="MobiDB-lite"/>
    </source>
</evidence>
<organism evidence="4 5">
    <name type="scientific">Jaminaea rosea</name>
    <dbReference type="NCBI Taxonomy" id="1569628"/>
    <lineage>
        <taxon>Eukaryota</taxon>
        <taxon>Fungi</taxon>
        <taxon>Dikarya</taxon>
        <taxon>Basidiomycota</taxon>
        <taxon>Ustilaginomycotina</taxon>
        <taxon>Exobasidiomycetes</taxon>
        <taxon>Microstromatales</taxon>
        <taxon>Microstromatales incertae sedis</taxon>
        <taxon>Jaminaea</taxon>
    </lineage>
</organism>
<sequence length="157" mass="15396">MRTSTSLIAAAILVLASLAQAQLPTPTEGAGFLPQPPSQPSIAGGAGPFGVSSLSRSSSFNFDQAGQVAQTTTYQPPGPSYAATNVADGNYNTNTDTTTIANGQDTARTTLPSLTSSSTATASAVTPNGARGQWSAAAVGPVVAAGIAAVIGAGLVM</sequence>
<keyword evidence="3" id="KW-0732">Signal</keyword>
<keyword evidence="2" id="KW-1133">Transmembrane helix</keyword>
<dbReference type="GeneID" id="37029916"/>
<dbReference type="RefSeq" id="XP_025364398.1">
    <property type="nucleotide sequence ID" value="XM_025508093.1"/>
</dbReference>
<keyword evidence="5" id="KW-1185">Reference proteome</keyword>